<organism evidence="3 4">
    <name type="scientific">Gynuella sunshinyii YC6258</name>
    <dbReference type="NCBI Taxonomy" id="1445510"/>
    <lineage>
        <taxon>Bacteria</taxon>
        <taxon>Pseudomonadati</taxon>
        <taxon>Pseudomonadota</taxon>
        <taxon>Gammaproteobacteria</taxon>
        <taxon>Oceanospirillales</taxon>
        <taxon>Saccharospirillaceae</taxon>
        <taxon>Gynuella</taxon>
    </lineage>
</organism>
<dbReference type="InterPro" id="IPR003774">
    <property type="entry name" value="AlgH-like"/>
</dbReference>
<dbReference type="HOGENOM" id="CLU_057596_1_0_6"/>
<dbReference type="Proteomes" id="UP000032266">
    <property type="component" value="Chromosome"/>
</dbReference>
<dbReference type="SUPFAM" id="SSF143456">
    <property type="entry name" value="VC0467-like"/>
    <property type="match status" value="1"/>
</dbReference>
<dbReference type="PANTHER" id="PTHR30327:SF1">
    <property type="entry name" value="UPF0301 PROTEIN YQGE"/>
    <property type="match status" value="1"/>
</dbReference>
<evidence type="ECO:0000256" key="1">
    <source>
        <dbReference type="ARBA" id="ARBA00009600"/>
    </source>
</evidence>
<evidence type="ECO:0000313" key="4">
    <source>
        <dbReference type="Proteomes" id="UP000032266"/>
    </source>
</evidence>
<dbReference type="HAMAP" id="MF_00758">
    <property type="entry name" value="UPF0301"/>
    <property type="match status" value="1"/>
</dbReference>
<dbReference type="KEGG" id="gsn:YC6258_03261"/>
<dbReference type="Pfam" id="PF02622">
    <property type="entry name" value="DUF179"/>
    <property type="match status" value="1"/>
</dbReference>
<reference evidence="3 4" key="1">
    <citation type="submission" date="2014-01" db="EMBL/GenBank/DDBJ databases">
        <title>Full genme sequencing of cellulolytic bacterium Gynuella sunshinyii YC6258T gen. nov., sp. nov.</title>
        <authorList>
            <person name="Khan H."/>
            <person name="Chung E.J."/>
            <person name="Chung Y.R."/>
        </authorList>
    </citation>
    <scope>NUCLEOTIDE SEQUENCE [LARGE SCALE GENOMIC DNA]</scope>
    <source>
        <strain evidence="3 4">YC6258</strain>
    </source>
</reference>
<gene>
    <name evidence="3" type="ORF">YC6258_03261</name>
</gene>
<accession>A0A0C5VKV2</accession>
<comment type="similarity">
    <text evidence="1 2">Belongs to the UPF0301 (AlgH) family.</text>
</comment>
<dbReference type="Gene3D" id="3.40.1740.10">
    <property type="entry name" value="VC0467-like"/>
    <property type="match status" value="1"/>
</dbReference>
<name>A0A0C5VKV2_9GAMM</name>
<keyword evidence="4" id="KW-1185">Reference proteome</keyword>
<protein>
    <recommendedName>
        <fullName evidence="2">UPF0301 protein YC6258_03261</fullName>
    </recommendedName>
</protein>
<sequence>MQDPYFARSVVYILEHDSNGAFGLIINKPVATKISEVVEQLDISVPEDWQDRPVLYGGPVSTEQGFVLFETEENDGQISGSNKVAITTSIDALNTIMHIDNQQFLLCMGYAGWGPGQLERELQENGWLTVEADLKILFMTPTDNKYNQALKKLGIDPAMMSNTGGRV</sequence>
<dbReference type="STRING" id="1445510.YC6258_03261"/>
<proteinExistence type="inferred from homology"/>
<dbReference type="PATRIC" id="fig|1445510.3.peg.3225"/>
<evidence type="ECO:0000256" key="2">
    <source>
        <dbReference type="HAMAP-Rule" id="MF_00758"/>
    </source>
</evidence>
<dbReference type="PANTHER" id="PTHR30327">
    <property type="entry name" value="UNCHARACTERIZED PROTEIN YQGE"/>
    <property type="match status" value="1"/>
</dbReference>
<evidence type="ECO:0000313" key="3">
    <source>
        <dbReference type="EMBL" id="AJQ95297.1"/>
    </source>
</evidence>
<dbReference type="EMBL" id="CP007142">
    <property type="protein sequence ID" value="AJQ95297.1"/>
    <property type="molecule type" value="Genomic_DNA"/>
</dbReference>
<dbReference type="AlphaFoldDB" id="A0A0C5VKV2"/>
<dbReference type="GO" id="GO:0005829">
    <property type="term" value="C:cytosol"/>
    <property type="evidence" value="ECO:0007669"/>
    <property type="project" value="TreeGrafter"/>
</dbReference>